<sequence length="404" mass="45904">MIDPKYAELPGIARDQPDVYETEDPQPNEPLQEYAGDESDAIEKIYVNANDSYNKFKDKRVSSHDADFSDTITMKAKLGYKVHSGEWKLSGRGEDETPIEKYQRIKIEIQELLEQINKIKEYTKGKEEPKSLADIINQIENTGKELDSLDIEKILGKDSISAMSNHQELRFKELKAQIELFKQQNASSTAPQKETNKGNQEVAKGTLKYQMTYFPDKAKVQDVARISHLEKRLGHLESLIGQPTDSTSKTSQLLKTQGIQKSIEKLMANACLLNSSQLDVLENKMSTLLHKMDTVIQKKEQAGEDNKYEQTVSELYELVKQTESVSQVLPQTIDRLVALSGLHGKALEFVNRLKELEDLEQNIKGSLGNNQVLLQEMQKNFSNNFEIITNDISALNERVKKLKK</sequence>
<reference evidence="7 8" key="1">
    <citation type="journal article" date="2024" name="bioRxiv">
        <title>A reference genome for Trichogramma kaykai: A tiny desert-dwelling parasitoid wasp with competing sex-ratio distorters.</title>
        <authorList>
            <person name="Culotta J."/>
            <person name="Lindsey A.R."/>
        </authorList>
    </citation>
    <scope>NUCLEOTIDE SEQUENCE [LARGE SCALE GENOMIC DNA]</scope>
    <source>
        <strain evidence="7 8">KSX58</strain>
    </source>
</reference>
<protein>
    <recommendedName>
        <fullName evidence="9">Dynactin subunit 2</fullName>
    </recommendedName>
</protein>
<dbReference type="GO" id="GO:0005737">
    <property type="term" value="C:cytoplasm"/>
    <property type="evidence" value="ECO:0007669"/>
    <property type="project" value="UniProtKB-SubCell"/>
</dbReference>
<accession>A0ABD2WQ12</accession>
<comment type="subcellular location">
    <subcellularLocation>
        <location evidence="1">Cytoplasm</location>
    </subcellularLocation>
</comment>
<evidence type="ECO:0000256" key="2">
    <source>
        <dbReference type="ARBA" id="ARBA00006176"/>
    </source>
</evidence>
<organism evidence="7 8">
    <name type="scientific">Trichogramma kaykai</name>
    <dbReference type="NCBI Taxonomy" id="54128"/>
    <lineage>
        <taxon>Eukaryota</taxon>
        <taxon>Metazoa</taxon>
        <taxon>Ecdysozoa</taxon>
        <taxon>Arthropoda</taxon>
        <taxon>Hexapoda</taxon>
        <taxon>Insecta</taxon>
        <taxon>Pterygota</taxon>
        <taxon>Neoptera</taxon>
        <taxon>Endopterygota</taxon>
        <taxon>Hymenoptera</taxon>
        <taxon>Apocrita</taxon>
        <taxon>Proctotrupomorpha</taxon>
        <taxon>Chalcidoidea</taxon>
        <taxon>Trichogrammatidae</taxon>
        <taxon>Trichogramma</taxon>
    </lineage>
</organism>
<gene>
    <name evidence="7" type="ORF">TKK_010784</name>
</gene>
<proteinExistence type="inferred from homology"/>
<feature type="region of interest" description="Disordered" evidence="6">
    <location>
        <begin position="1"/>
        <end position="35"/>
    </location>
</feature>
<comment type="similarity">
    <text evidence="2">Belongs to the dynactin subunit 2 family.</text>
</comment>
<evidence type="ECO:0000256" key="3">
    <source>
        <dbReference type="ARBA" id="ARBA00022490"/>
    </source>
</evidence>
<evidence type="ECO:0000256" key="5">
    <source>
        <dbReference type="SAM" id="Coils"/>
    </source>
</evidence>
<keyword evidence="3" id="KW-0963">Cytoplasm</keyword>
<comment type="caution">
    <text evidence="7">The sequence shown here is derived from an EMBL/GenBank/DDBJ whole genome shotgun (WGS) entry which is preliminary data.</text>
</comment>
<keyword evidence="5" id="KW-0175">Coiled coil</keyword>
<evidence type="ECO:0000256" key="4">
    <source>
        <dbReference type="ARBA" id="ARBA00023017"/>
    </source>
</evidence>
<dbReference type="Proteomes" id="UP001627154">
    <property type="component" value="Unassembled WGS sequence"/>
</dbReference>
<evidence type="ECO:0008006" key="9">
    <source>
        <dbReference type="Google" id="ProtNLM"/>
    </source>
</evidence>
<dbReference type="InterPro" id="IPR028133">
    <property type="entry name" value="Dynamitin"/>
</dbReference>
<dbReference type="Pfam" id="PF04912">
    <property type="entry name" value="Dynamitin"/>
    <property type="match status" value="1"/>
</dbReference>
<dbReference type="AlphaFoldDB" id="A0ABD2WQ12"/>
<evidence type="ECO:0000256" key="6">
    <source>
        <dbReference type="SAM" id="MobiDB-lite"/>
    </source>
</evidence>
<evidence type="ECO:0000313" key="7">
    <source>
        <dbReference type="EMBL" id="KAL3395176.1"/>
    </source>
</evidence>
<evidence type="ECO:0000313" key="8">
    <source>
        <dbReference type="Proteomes" id="UP001627154"/>
    </source>
</evidence>
<dbReference type="EMBL" id="JBJJXI010000085">
    <property type="protein sequence ID" value="KAL3395176.1"/>
    <property type="molecule type" value="Genomic_DNA"/>
</dbReference>
<keyword evidence="8" id="KW-1185">Reference proteome</keyword>
<feature type="coiled-coil region" evidence="5">
    <location>
        <begin position="102"/>
        <end position="152"/>
    </location>
</feature>
<name>A0ABD2WQ12_9HYME</name>
<keyword evidence="4" id="KW-0243">Dynein</keyword>
<dbReference type="PANTHER" id="PTHR15346">
    <property type="entry name" value="DYNACTIN SUBUNIT"/>
    <property type="match status" value="1"/>
</dbReference>
<evidence type="ECO:0000256" key="1">
    <source>
        <dbReference type="ARBA" id="ARBA00004496"/>
    </source>
</evidence>
<dbReference type="GO" id="GO:0030286">
    <property type="term" value="C:dynein complex"/>
    <property type="evidence" value="ECO:0007669"/>
    <property type="project" value="UniProtKB-KW"/>
</dbReference>